<sequence length="285" mass="30148">MNASNERAVPVRAPRSATILVRAALAALCLAAFAPPLAAQGLVRPLPPGASPQPPPAPIQVCFLLADTNGIELRRQPANGCDRRVSPGATYEIAAALAGLDASVVRNSGRVSGGERLDQALAYSSSGYFRDLDREMGSARMGEYLSRFNYGNADTRSGGEYWNGGSLQISPNEQMRFLQRLFDNQLPVSRQAVASVRESLQPQGFIIASRGRVIAHSGSMAGGEPPMVKTGEVDTGAESVRWQVGTLTRGSRTFVYVSCVTGPIGLAQNAAAIVADHELRNAGVQ</sequence>
<evidence type="ECO:0000259" key="2">
    <source>
        <dbReference type="Pfam" id="PF00905"/>
    </source>
</evidence>
<dbReference type="EMBL" id="AP014940">
    <property type="protein sequence ID" value="BAV96352.1"/>
    <property type="molecule type" value="Genomic_DNA"/>
</dbReference>
<dbReference type="InterPro" id="IPR012338">
    <property type="entry name" value="Beta-lactam/transpept-like"/>
</dbReference>
<dbReference type="Gene3D" id="3.40.710.10">
    <property type="entry name" value="DD-peptidase/beta-lactamase superfamily"/>
    <property type="match status" value="1"/>
</dbReference>
<evidence type="ECO:0000256" key="1">
    <source>
        <dbReference type="SAM" id="SignalP"/>
    </source>
</evidence>
<feature type="signal peptide" evidence="1">
    <location>
        <begin position="1"/>
        <end position="38"/>
    </location>
</feature>
<accession>A0AAU9AC23</accession>
<evidence type="ECO:0000313" key="3">
    <source>
        <dbReference type="EMBL" id="BAV96352.1"/>
    </source>
</evidence>
<dbReference type="Pfam" id="PF00905">
    <property type="entry name" value="Transpeptidase"/>
    <property type="match status" value="1"/>
</dbReference>
<dbReference type="AlphaFoldDB" id="A0AAU9AC23"/>
<dbReference type="GO" id="GO:0008658">
    <property type="term" value="F:penicillin binding"/>
    <property type="evidence" value="ECO:0007669"/>
    <property type="project" value="InterPro"/>
</dbReference>
<dbReference type="GeneID" id="83062758"/>
<keyword evidence="1" id="KW-0732">Signal</keyword>
<proteinExistence type="predicted"/>
<reference evidence="3 4" key="1">
    <citation type="journal article" date="2017" name="DNA Res.">
        <title>Complete genome sequence and expression profile of the commercial lytic enzyme producer Lysobacter enzymogenes M497-1.</title>
        <authorList>
            <person name="Takami H."/>
            <person name="Toyoda A."/>
            <person name="Uchiyama I."/>
            <person name="Itoh T."/>
            <person name="Takaki Y."/>
            <person name="Arai W."/>
            <person name="Nishi S."/>
            <person name="Kawai M."/>
            <person name="Shinya K."/>
            <person name="Ikeda H."/>
        </authorList>
    </citation>
    <scope>NUCLEOTIDE SEQUENCE [LARGE SCALE GENOMIC DNA]</scope>
    <source>
        <strain evidence="3 4">M497-1</strain>
    </source>
</reference>
<dbReference type="InterPro" id="IPR001460">
    <property type="entry name" value="PCN-bd_Tpept"/>
</dbReference>
<feature type="chain" id="PRO_5043336384" description="Penicillin-binding protein transpeptidase domain-containing protein" evidence="1">
    <location>
        <begin position="39"/>
        <end position="285"/>
    </location>
</feature>
<dbReference type="KEGG" id="lem:LEN_0865"/>
<protein>
    <recommendedName>
        <fullName evidence="2">Penicillin-binding protein transpeptidase domain-containing protein</fullName>
    </recommendedName>
</protein>
<dbReference type="Proteomes" id="UP000218824">
    <property type="component" value="Chromosome"/>
</dbReference>
<gene>
    <name evidence="3" type="ORF">LEN_0865</name>
</gene>
<feature type="domain" description="Penicillin-binding protein transpeptidase" evidence="2">
    <location>
        <begin position="111"/>
        <end position="202"/>
    </location>
</feature>
<dbReference type="SUPFAM" id="SSF56601">
    <property type="entry name" value="beta-lactamase/transpeptidase-like"/>
    <property type="match status" value="1"/>
</dbReference>
<organism evidence="3 4">
    <name type="scientific">Lysobacter enzymogenes</name>
    <dbReference type="NCBI Taxonomy" id="69"/>
    <lineage>
        <taxon>Bacteria</taxon>
        <taxon>Pseudomonadati</taxon>
        <taxon>Pseudomonadota</taxon>
        <taxon>Gammaproteobacteria</taxon>
        <taxon>Lysobacterales</taxon>
        <taxon>Lysobacteraceae</taxon>
        <taxon>Lysobacter</taxon>
    </lineage>
</organism>
<evidence type="ECO:0000313" key="4">
    <source>
        <dbReference type="Proteomes" id="UP000218824"/>
    </source>
</evidence>
<name>A0AAU9AC23_LYSEN</name>
<dbReference type="RefSeq" id="WP_096376789.1">
    <property type="nucleotide sequence ID" value="NZ_AP014940.1"/>
</dbReference>